<comment type="caution">
    <text evidence="2">The sequence shown here is derived from an EMBL/GenBank/DDBJ whole genome shotgun (WGS) entry which is preliminary data.</text>
</comment>
<evidence type="ECO:0000313" key="2">
    <source>
        <dbReference type="EMBL" id="KAL3516223.1"/>
    </source>
</evidence>
<feature type="region of interest" description="Disordered" evidence="1">
    <location>
        <begin position="1"/>
        <end position="20"/>
    </location>
</feature>
<evidence type="ECO:0008006" key="4">
    <source>
        <dbReference type="Google" id="ProtNLM"/>
    </source>
</evidence>
<proteinExistence type="predicted"/>
<evidence type="ECO:0000313" key="3">
    <source>
        <dbReference type="Proteomes" id="UP001630127"/>
    </source>
</evidence>
<dbReference type="EMBL" id="JBJUIK010000010">
    <property type="protein sequence ID" value="KAL3516223.1"/>
    <property type="molecule type" value="Genomic_DNA"/>
</dbReference>
<organism evidence="2 3">
    <name type="scientific">Cinchona calisaya</name>
    <dbReference type="NCBI Taxonomy" id="153742"/>
    <lineage>
        <taxon>Eukaryota</taxon>
        <taxon>Viridiplantae</taxon>
        <taxon>Streptophyta</taxon>
        <taxon>Embryophyta</taxon>
        <taxon>Tracheophyta</taxon>
        <taxon>Spermatophyta</taxon>
        <taxon>Magnoliopsida</taxon>
        <taxon>eudicotyledons</taxon>
        <taxon>Gunneridae</taxon>
        <taxon>Pentapetalae</taxon>
        <taxon>asterids</taxon>
        <taxon>lamiids</taxon>
        <taxon>Gentianales</taxon>
        <taxon>Rubiaceae</taxon>
        <taxon>Cinchonoideae</taxon>
        <taxon>Cinchoneae</taxon>
        <taxon>Cinchona</taxon>
    </lineage>
</organism>
<gene>
    <name evidence="2" type="ORF">ACH5RR_023125</name>
</gene>
<dbReference type="Proteomes" id="UP001630127">
    <property type="component" value="Unassembled WGS sequence"/>
</dbReference>
<protein>
    <recommendedName>
        <fullName evidence="4">BESS domain-containing protein</fullName>
    </recommendedName>
</protein>
<sequence length="122" mass="14086">MVHSKTSLKKDDQNAQRGHMPITLGEYFPKRFLKKDQIENVNMTSSIEIEDKDATKEVEVLAKPTKDNGSSVELDLFSLESIIHSLFELPQEARRLLVYVLQECDEKIVLLKNLFQRVVVQK</sequence>
<keyword evidence="3" id="KW-1185">Reference proteome</keyword>
<evidence type="ECO:0000256" key="1">
    <source>
        <dbReference type="SAM" id="MobiDB-lite"/>
    </source>
</evidence>
<dbReference type="AlphaFoldDB" id="A0ABD2Z9T9"/>
<reference evidence="2 3" key="1">
    <citation type="submission" date="2024-11" db="EMBL/GenBank/DDBJ databases">
        <title>A near-complete genome assembly of Cinchona calisaya.</title>
        <authorList>
            <person name="Lian D.C."/>
            <person name="Zhao X.W."/>
            <person name="Wei L."/>
        </authorList>
    </citation>
    <scope>NUCLEOTIDE SEQUENCE [LARGE SCALE GENOMIC DNA]</scope>
    <source>
        <tissue evidence="2">Nenye</tissue>
    </source>
</reference>
<accession>A0ABD2Z9T9</accession>
<name>A0ABD2Z9T9_9GENT</name>